<reference evidence="2 3" key="1">
    <citation type="submission" date="2019-02" db="EMBL/GenBank/DDBJ databases">
        <title>Deep-cultivation of Planctomycetes and their phenomic and genomic characterization uncovers novel biology.</title>
        <authorList>
            <person name="Wiegand S."/>
            <person name="Jogler M."/>
            <person name="Boedeker C."/>
            <person name="Pinto D."/>
            <person name="Vollmers J."/>
            <person name="Rivas-Marin E."/>
            <person name="Kohn T."/>
            <person name="Peeters S.H."/>
            <person name="Heuer A."/>
            <person name="Rast P."/>
            <person name="Oberbeckmann S."/>
            <person name="Bunk B."/>
            <person name="Jeske O."/>
            <person name="Meyerdierks A."/>
            <person name="Storesund J.E."/>
            <person name="Kallscheuer N."/>
            <person name="Luecker S."/>
            <person name="Lage O.M."/>
            <person name="Pohl T."/>
            <person name="Merkel B.J."/>
            <person name="Hornburger P."/>
            <person name="Mueller R.-W."/>
            <person name="Bruemmer F."/>
            <person name="Labrenz M."/>
            <person name="Spormann A.M."/>
            <person name="Op Den Camp H."/>
            <person name="Overmann J."/>
            <person name="Amann R."/>
            <person name="Jetten M.S.M."/>
            <person name="Mascher T."/>
            <person name="Medema M.H."/>
            <person name="Devos D.P."/>
            <person name="Kaster A.-K."/>
            <person name="Ovreas L."/>
            <person name="Rohde M."/>
            <person name="Galperin M.Y."/>
            <person name="Jogler C."/>
        </authorList>
    </citation>
    <scope>NUCLEOTIDE SEQUENCE [LARGE SCALE GENOMIC DNA]</scope>
    <source>
        <strain evidence="2 3">KOR42</strain>
    </source>
</reference>
<evidence type="ECO:0000256" key="1">
    <source>
        <dbReference type="SAM" id="MobiDB-lite"/>
    </source>
</evidence>
<sequence length="97" mass="10755">MASSPSLKPQEIPFDDPDSTNMFQPRPEKPLVATPAAIELYSHETIVNCFRVLRQLAGKQNGLDYLQVFESDTAPENLWFIEDGEGGAITALLPSDY</sequence>
<organism evidence="2 3">
    <name type="scientific">Thalassoglobus neptunius</name>
    <dbReference type="NCBI Taxonomy" id="1938619"/>
    <lineage>
        <taxon>Bacteria</taxon>
        <taxon>Pseudomonadati</taxon>
        <taxon>Planctomycetota</taxon>
        <taxon>Planctomycetia</taxon>
        <taxon>Planctomycetales</taxon>
        <taxon>Planctomycetaceae</taxon>
        <taxon>Thalassoglobus</taxon>
    </lineage>
</organism>
<evidence type="ECO:0000313" key="3">
    <source>
        <dbReference type="Proteomes" id="UP000317243"/>
    </source>
</evidence>
<comment type="caution">
    <text evidence="2">The sequence shown here is derived from an EMBL/GenBank/DDBJ whole genome shotgun (WGS) entry which is preliminary data.</text>
</comment>
<proteinExistence type="predicted"/>
<dbReference type="AlphaFoldDB" id="A0A5C5WNF2"/>
<feature type="region of interest" description="Disordered" evidence="1">
    <location>
        <begin position="1"/>
        <end position="27"/>
    </location>
</feature>
<protein>
    <submittedName>
        <fullName evidence="2">Uncharacterized protein</fullName>
    </submittedName>
</protein>
<gene>
    <name evidence="2" type="ORF">KOR42_34120</name>
</gene>
<dbReference type="EMBL" id="SIHI01000011">
    <property type="protein sequence ID" value="TWT51725.1"/>
    <property type="molecule type" value="Genomic_DNA"/>
</dbReference>
<dbReference type="Proteomes" id="UP000317243">
    <property type="component" value="Unassembled WGS sequence"/>
</dbReference>
<name>A0A5C5WNF2_9PLAN</name>
<accession>A0A5C5WNF2</accession>
<evidence type="ECO:0000313" key="2">
    <source>
        <dbReference type="EMBL" id="TWT51725.1"/>
    </source>
</evidence>
<keyword evidence="3" id="KW-1185">Reference proteome</keyword>